<gene>
    <name evidence="1" type="ORF">AsFPU1_1158</name>
</gene>
<keyword evidence="2" id="KW-1185">Reference proteome</keyword>
<protein>
    <submittedName>
        <fullName evidence="1">Uncharacterized protein</fullName>
    </submittedName>
</protein>
<sequence>MIKTPMRPEYKTLSKGDNLSESYTLKGYGGVCLGSISENVKKTQQIRILTSDEMRQTVHNTREGVVKSKRIFILVNISSGFQKPVDFYSNLAKIKEYFNASPQERVSIKKSCAKHIQTTEDVLTVLYLGNSPDFKDAYDGAVALLAECKQLVLSQSIQVFRQKLIHKYLVFTEEYKLEILIKSVSCASLISSARKLELITSLFVRNLGRLTKLTLIDALIILEDEVNKKLIEVYLEHFTSDKESDEYVRVAAQKAISENKNNQQEKTLYDKFEESGLIGFCSVEEDLSTTYKQVLSDTLNAKYDHC</sequence>
<name>A0A401IEX6_APHSA</name>
<dbReference type="RefSeq" id="WP_124973843.1">
    <property type="nucleotide sequence ID" value="NZ_BDQK01000005.1"/>
</dbReference>
<evidence type="ECO:0000313" key="2">
    <source>
        <dbReference type="Proteomes" id="UP000287247"/>
    </source>
</evidence>
<comment type="caution">
    <text evidence="1">The sequence shown here is derived from an EMBL/GenBank/DDBJ whole genome shotgun (WGS) entry which is preliminary data.</text>
</comment>
<evidence type="ECO:0000313" key="1">
    <source>
        <dbReference type="EMBL" id="GBF79759.1"/>
    </source>
</evidence>
<dbReference type="EMBL" id="BDQK01000005">
    <property type="protein sequence ID" value="GBF79759.1"/>
    <property type="molecule type" value="Genomic_DNA"/>
</dbReference>
<dbReference type="AlphaFoldDB" id="A0A401IEX6"/>
<dbReference type="Proteomes" id="UP000287247">
    <property type="component" value="Unassembled WGS sequence"/>
</dbReference>
<accession>A0A401IEX6</accession>
<proteinExistence type="predicted"/>
<reference evidence="2" key="1">
    <citation type="submission" date="2017-05" db="EMBL/GenBank/DDBJ databases">
        <title>Physiological properties and genetic analysis related to exopolysaccharide production of fresh-water unicellular cyanobacterium Aphanothece sacrum, Suizenji Nori, that has been cultured as a food source in Japan.</title>
        <authorList>
            <person name="Kanesaki Y."/>
            <person name="Yoshikawa S."/>
            <person name="Ohki K."/>
        </authorList>
    </citation>
    <scope>NUCLEOTIDE SEQUENCE [LARGE SCALE GENOMIC DNA]</scope>
    <source>
        <strain evidence="2">FPU1</strain>
    </source>
</reference>
<organism evidence="1 2">
    <name type="scientific">Aphanothece sacrum FPU1</name>
    <dbReference type="NCBI Taxonomy" id="1920663"/>
    <lineage>
        <taxon>Bacteria</taxon>
        <taxon>Bacillati</taxon>
        <taxon>Cyanobacteriota</taxon>
        <taxon>Cyanophyceae</taxon>
        <taxon>Oscillatoriophycideae</taxon>
        <taxon>Chroococcales</taxon>
        <taxon>Aphanothecaceae</taxon>
        <taxon>Aphanothece</taxon>
    </lineage>
</organism>
<dbReference type="OrthoDB" id="7063513at2"/>